<comment type="caution">
    <text evidence="3">The sequence shown here is derived from an EMBL/GenBank/DDBJ whole genome shotgun (WGS) entry which is preliminary data.</text>
</comment>
<feature type="compositionally biased region" description="Polar residues" evidence="2">
    <location>
        <begin position="387"/>
        <end position="398"/>
    </location>
</feature>
<evidence type="ECO:0000256" key="2">
    <source>
        <dbReference type="SAM" id="MobiDB-lite"/>
    </source>
</evidence>
<organism evidence="3 4">
    <name type="scientific">Mugilogobius chulae</name>
    <name type="common">yellowstripe goby</name>
    <dbReference type="NCBI Taxonomy" id="88201"/>
    <lineage>
        <taxon>Eukaryota</taxon>
        <taxon>Metazoa</taxon>
        <taxon>Chordata</taxon>
        <taxon>Craniata</taxon>
        <taxon>Vertebrata</taxon>
        <taxon>Euteleostomi</taxon>
        <taxon>Actinopterygii</taxon>
        <taxon>Neopterygii</taxon>
        <taxon>Teleostei</taxon>
        <taxon>Neoteleostei</taxon>
        <taxon>Acanthomorphata</taxon>
        <taxon>Gobiaria</taxon>
        <taxon>Gobiiformes</taxon>
        <taxon>Gobioidei</taxon>
        <taxon>Gobiidae</taxon>
        <taxon>Gobionellinae</taxon>
        <taxon>Mugilogobius</taxon>
    </lineage>
</organism>
<feature type="region of interest" description="Disordered" evidence="2">
    <location>
        <begin position="120"/>
        <end position="139"/>
    </location>
</feature>
<feature type="region of interest" description="Disordered" evidence="2">
    <location>
        <begin position="504"/>
        <end position="598"/>
    </location>
</feature>
<gene>
    <name evidence="3" type="ORF">WMY93_025072</name>
</gene>
<reference evidence="4" key="1">
    <citation type="submission" date="2024-04" db="EMBL/GenBank/DDBJ databases">
        <title>Salinicola lusitanus LLJ914,a marine bacterium isolated from the Okinawa Trough.</title>
        <authorList>
            <person name="Li J."/>
        </authorList>
    </citation>
    <scope>NUCLEOTIDE SEQUENCE [LARGE SCALE GENOMIC DNA]</scope>
</reference>
<evidence type="ECO:0000313" key="4">
    <source>
        <dbReference type="Proteomes" id="UP001460270"/>
    </source>
</evidence>
<feature type="compositionally biased region" description="Polar residues" evidence="2">
    <location>
        <begin position="506"/>
        <end position="516"/>
    </location>
</feature>
<feature type="region of interest" description="Disordered" evidence="2">
    <location>
        <begin position="342"/>
        <end position="489"/>
    </location>
</feature>
<dbReference type="PANTHER" id="PTHR15917:SF2">
    <property type="match status" value="1"/>
</dbReference>
<feature type="compositionally biased region" description="Basic and acidic residues" evidence="2">
    <location>
        <begin position="571"/>
        <end position="592"/>
    </location>
</feature>
<evidence type="ECO:0000256" key="1">
    <source>
        <dbReference type="ARBA" id="ARBA00023054"/>
    </source>
</evidence>
<dbReference type="Proteomes" id="UP001460270">
    <property type="component" value="Unassembled WGS sequence"/>
</dbReference>
<proteinExistence type="predicted"/>
<feature type="compositionally biased region" description="Low complexity" evidence="2">
    <location>
        <begin position="463"/>
        <end position="486"/>
    </location>
</feature>
<dbReference type="PANTHER" id="PTHR15917">
    <property type="match status" value="1"/>
</dbReference>
<name>A0AAW0NCF1_9GOBI</name>
<keyword evidence="4" id="KW-1185">Reference proteome</keyword>
<feature type="compositionally biased region" description="Polar residues" evidence="2">
    <location>
        <begin position="425"/>
        <end position="442"/>
    </location>
</feature>
<feature type="compositionally biased region" description="Polar residues" evidence="2">
    <location>
        <begin position="130"/>
        <end position="139"/>
    </location>
</feature>
<accession>A0AAW0NCF1</accession>
<dbReference type="InterPro" id="IPR027997">
    <property type="entry name" value="Largen/INSYN1"/>
</dbReference>
<feature type="compositionally biased region" description="Basic and acidic residues" evidence="2">
    <location>
        <begin position="120"/>
        <end position="129"/>
    </location>
</feature>
<protein>
    <submittedName>
        <fullName evidence="3">Uncharacterized protein</fullName>
    </submittedName>
</protein>
<sequence length="598" mass="66440">MFSDNRGSEEHRGFKTHGSHFLPWLRNSLKSHQNHDFNLNGTVKSGSENRNHIKGMGFFSIQGKDKEKKGCNGVARVLPVVLRGHHILTGKQREDSPARWTQSPELDPEVSITSELEKSLTPDNHDETKGSPQNVVPCQSDQTCTTLRRYGPLVVVPPVLQEDPKSTPPVVGVFVDNKEKVWDYSSRSFRQRDLHSASWVGPETQSILNRHQFTSSFSFIHQQTRNSQSHRDLTSLRDKQLDRALNGVLFSTQVAQRGPGCTKTLRGPRKQRPSSERITNLEQSWFQPKHINIHAGDSKRKAVRNQIKRVMDNLEHVLGALRDVQQEMKEVVQQIDYLTSSIDLNEDEQPETQTQSSSNSSSSSAMTVGSVIHRPSGAAHNTDLWRDNQTTSRSQSPPSVLLLPVNTEHSGTLRLGFKKGGLNHSPEQSDSLTFASPISPQRTLPVRPPTPGLSPLTVSMQHPNSPVSQPESPSPAPSSSISHQSPLYLRPPAPFCPSINPGCYPNPSNSRTSAPLVSNVRPPTGMEADGERRALSAGHIPGAYHMTLPLKPRAGQQGRRGRKPPPYPHHRLQENLKAKEPRKAPPYPEKKKLLSTTV</sequence>
<dbReference type="AlphaFoldDB" id="A0AAW0NCF1"/>
<keyword evidence="1" id="KW-0175">Coiled coil</keyword>
<dbReference type="EMBL" id="JBBPFD010000018">
    <property type="protein sequence ID" value="KAK7889512.1"/>
    <property type="molecule type" value="Genomic_DNA"/>
</dbReference>
<evidence type="ECO:0000313" key="3">
    <source>
        <dbReference type="EMBL" id="KAK7889512.1"/>
    </source>
</evidence>
<feature type="region of interest" description="Disordered" evidence="2">
    <location>
        <begin position="89"/>
        <end position="114"/>
    </location>
</feature>